<reference evidence="1" key="2">
    <citation type="submission" date="2022-01" db="EMBL/GenBank/DDBJ databases">
        <authorList>
            <person name="Rana R."/>
            <person name="Patil P.B."/>
        </authorList>
    </citation>
    <scope>NUCLEOTIDE SEQUENCE</scope>
    <source>
        <strain evidence="1">PPL560</strain>
    </source>
</reference>
<dbReference type="RefSeq" id="WP_242156848.1">
    <property type="nucleotide sequence ID" value="NZ_CP131914.1"/>
</dbReference>
<evidence type="ECO:0000313" key="3">
    <source>
        <dbReference type="Proteomes" id="UP001430647"/>
    </source>
</evidence>
<dbReference type="EMBL" id="CP131914">
    <property type="protein sequence ID" value="XCI78740.1"/>
    <property type="molecule type" value="Genomic_DNA"/>
</dbReference>
<dbReference type="Proteomes" id="UP001430647">
    <property type="component" value="Unassembled WGS sequence"/>
</dbReference>
<dbReference type="KEGG" id="xin:Q7W82_10495"/>
<sequence>MKIQDGKLEKQDSLSNPFAIQLDEPMQNIAAAGVCEMKPYLGEDSRGYSTQPGG</sequence>
<reference evidence="2" key="3">
    <citation type="submission" date="2023-08" db="EMBL/GenBank/DDBJ databases">
        <title>Complete genome sequence of Xanthomonas indica.</title>
        <authorList>
            <person name="Patil P.B."/>
            <person name="Rana R."/>
        </authorList>
    </citation>
    <scope>NUCLEOTIDE SEQUENCE</scope>
    <source>
        <strain evidence="2">PPL560</strain>
    </source>
</reference>
<evidence type="ECO:0000313" key="2">
    <source>
        <dbReference type="EMBL" id="XCI78740.1"/>
    </source>
</evidence>
<reference evidence="1 3" key="1">
    <citation type="journal article" date="2022" name="Curr. Microbiol.">
        <title>Xanthomonas indica sp. nov., a Novel Member of Non-Pathogenic Xanthomonas Community from Healthy Rice Seeds.</title>
        <authorList>
            <person name="Rana R."/>
            <person name="Madhavan V.N."/>
            <person name="Saroha T."/>
            <person name="Bansal K."/>
            <person name="Kaur A."/>
            <person name="Sonti R.V."/>
            <person name="Patel H.K."/>
            <person name="Patil P.B."/>
        </authorList>
    </citation>
    <scope>NUCLEOTIDE SEQUENCE [LARGE SCALE GENOMIC DNA]</scope>
    <source>
        <strain evidence="1 3">PPL560</strain>
    </source>
</reference>
<name>A0AAU8I0K4_9XANT</name>
<gene>
    <name evidence="1" type="ORF">L3V74_02205</name>
    <name evidence="2" type="ORF">Q7W82_10495</name>
</gene>
<dbReference type="AlphaFoldDB" id="A0AAU8I0K4"/>
<proteinExistence type="predicted"/>
<evidence type="ECO:0000313" key="1">
    <source>
        <dbReference type="EMBL" id="MCI2260337.1"/>
    </source>
</evidence>
<accession>A0AAU8I0K4</accession>
<organism evidence="2">
    <name type="scientific">Xanthomonas indica</name>
    <dbReference type="NCBI Taxonomy" id="2912242"/>
    <lineage>
        <taxon>Bacteria</taxon>
        <taxon>Pseudomonadati</taxon>
        <taxon>Pseudomonadota</taxon>
        <taxon>Gammaproteobacteria</taxon>
        <taxon>Lysobacterales</taxon>
        <taxon>Lysobacteraceae</taxon>
        <taxon>Xanthomonas</taxon>
    </lineage>
</organism>
<keyword evidence="3" id="KW-1185">Reference proteome</keyword>
<protein>
    <submittedName>
        <fullName evidence="2">Uncharacterized protein</fullName>
    </submittedName>
</protein>
<dbReference type="EMBL" id="JAKJPQ010000001">
    <property type="protein sequence ID" value="MCI2260337.1"/>
    <property type="molecule type" value="Genomic_DNA"/>
</dbReference>